<dbReference type="EMBL" id="JAUTXY010000009">
    <property type="protein sequence ID" value="MEE2059665.1"/>
    <property type="molecule type" value="Genomic_DNA"/>
</dbReference>
<feature type="domain" description="NAD-dependent epimerase/dehydratase" evidence="2">
    <location>
        <begin position="4"/>
        <end position="196"/>
    </location>
</feature>
<evidence type="ECO:0000313" key="4">
    <source>
        <dbReference type="Proteomes" id="UP001336020"/>
    </source>
</evidence>
<dbReference type="InterPro" id="IPR001509">
    <property type="entry name" value="Epimerase_deHydtase"/>
</dbReference>
<proteinExistence type="inferred from homology"/>
<dbReference type="Pfam" id="PF01370">
    <property type="entry name" value="Epimerase"/>
    <property type="match status" value="1"/>
</dbReference>
<evidence type="ECO:0000259" key="2">
    <source>
        <dbReference type="Pfam" id="PF01370"/>
    </source>
</evidence>
<dbReference type="InterPro" id="IPR036291">
    <property type="entry name" value="NAD(P)-bd_dom_sf"/>
</dbReference>
<comment type="similarity">
    <text evidence="1">Belongs to the NAD(P)-dependent epimerase/dehydratase family.</text>
</comment>
<keyword evidence="4" id="KW-1185">Reference proteome</keyword>
<protein>
    <submittedName>
        <fullName evidence="3">NAD-dependent epimerase/dehydratase family protein</fullName>
    </submittedName>
</protein>
<dbReference type="Proteomes" id="UP001336020">
    <property type="component" value="Unassembled WGS sequence"/>
</dbReference>
<sequence length="268" mass="28207">MRTLVTGAAGFIGSALVDRLLAEGHHVVGVDDLSSGTTANLDDVMIRRDPNAGRFSLVQRDIRTPELIGIVAGANPEVVFHLAAQTDPAVSFSDPQLDARINVLGTINLCEASRRAGVHRVVYAASGRPVPWPGRFAVGCSTTRLVSDMENSWVAPRSPYEAAKLAGEVYLSAYAEMYGLAPICLAFADVYDPGEEDGGQADLTRDRICVADAVEALVRAGRAPVSVTGTYYIGAGASQQIATDVGGDLGWTAAVGLHPEGEEVRRAS</sequence>
<dbReference type="Gene3D" id="3.40.50.720">
    <property type="entry name" value="NAD(P)-binding Rossmann-like Domain"/>
    <property type="match status" value="1"/>
</dbReference>
<dbReference type="SUPFAM" id="SSF51735">
    <property type="entry name" value="NAD(P)-binding Rossmann-fold domains"/>
    <property type="match status" value="1"/>
</dbReference>
<evidence type="ECO:0000256" key="1">
    <source>
        <dbReference type="ARBA" id="ARBA00007637"/>
    </source>
</evidence>
<organism evidence="3 4">
    <name type="scientific">Rhodococcus artemisiae</name>
    <dbReference type="NCBI Taxonomy" id="714159"/>
    <lineage>
        <taxon>Bacteria</taxon>
        <taxon>Bacillati</taxon>
        <taxon>Actinomycetota</taxon>
        <taxon>Actinomycetes</taxon>
        <taxon>Mycobacteriales</taxon>
        <taxon>Nocardiaceae</taxon>
        <taxon>Rhodococcus</taxon>
    </lineage>
</organism>
<evidence type="ECO:0000313" key="3">
    <source>
        <dbReference type="EMBL" id="MEE2059665.1"/>
    </source>
</evidence>
<accession>A0ABU7LDS5</accession>
<dbReference type="PANTHER" id="PTHR43000">
    <property type="entry name" value="DTDP-D-GLUCOSE 4,6-DEHYDRATASE-RELATED"/>
    <property type="match status" value="1"/>
</dbReference>
<dbReference type="RefSeq" id="WP_330134888.1">
    <property type="nucleotide sequence ID" value="NZ_JAUTXY010000009.1"/>
</dbReference>
<name>A0ABU7LDS5_9NOCA</name>
<reference evidence="3 4" key="1">
    <citation type="submission" date="2023-07" db="EMBL/GenBank/DDBJ databases">
        <authorList>
            <person name="Girao M."/>
            <person name="Carvalho M.F."/>
        </authorList>
    </citation>
    <scope>NUCLEOTIDE SEQUENCE [LARGE SCALE GENOMIC DNA]</scope>
    <source>
        <strain evidence="3 4">YIM65754</strain>
    </source>
</reference>
<comment type="caution">
    <text evidence="3">The sequence shown here is derived from an EMBL/GenBank/DDBJ whole genome shotgun (WGS) entry which is preliminary data.</text>
</comment>
<gene>
    <name evidence="3" type="ORF">Q7514_19280</name>
</gene>